<evidence type="ECO:0000313" key="4">
    <source>
        <dbReference type="Proteomes" id="UP000076004"/>
    </source>
</evidence>
<gene>
    <name evidence="3" type="ORF">PGSY75_1244900</name>
</gene>
<comment type="caution">
    <text evidence="3">The sequence shown here is derived from an EMBL/GenBank/DDBJ whole genome shotgun (WGS) entry which is preliminary data.</text>
</comment>
<dbReference type="EMBL" id="LVLB01000013">
    <property type="protein sequence ID" value="KYN98230.1"/>
    <property type="molecule type" value="Genomic_DNA"/>
</dbReference>
<evidence type="ECO:0000256" key="2">
    <source>
        <dbReference type="SAM" id="Phobius"/>
    </source>
</evidence>
<proteinExistence type="predicted"/>
<dbReference type="PROSITE" id="PS51257">
    <property type="entry name" value="PROKAR_LIPOPROTEIN"/>
    <property type="match status" value="1"/>
</dbReference>
<dbReference type="GeneID" id="29777597"/>
<keyword evidence="2" id="KW-0812">Transmembrane</keyword>
<dbReference type="Proteomes" id="UP000076004">
    <property type="component" value="Chromosome 12"/>
</dbReference>
<keyword evidence="2" id="KW-0472">Membrane</keyword>
<dbReference type="RefSeq" id="XP_018640869.1">
    <property type="nucleotide sequence ID" value="XM_018787004.1"/>
</dbReference>
<reference evidence="3 4" key="1">
    <citation type="journal article" date="2016" name="Nat. Commun.">
        <title>Genomes of cryptic chimpanzee Plasmodium species reveal key evolutionary events leading to human malaria.</title>
        <authorList>
            <person name="Sundararaman S.A."/>
            <person name="Plenderleith L.J."/>
            <person name="Liu W."/>
            <person name="Loy D.E."/>
            <person name="Learn G.H."/>
            <person name="Li Y."/>
            <person name="Shaw K.S."/>
            <person name="Ayouba A."/>
            <person name="Peeters M."/>
            <person name="Speede S."/>
            <person name="Shaw G.M."/>
            <person name="Bushman F.D."/>
            <person name="Brisson D."/>
            <person name="Rayner J.C."/>
            <person name="Sharp P.M."/>
            <person name="Hahn B.H."/>
        </authorList>
    </citation>
    <scope>NUCLEOTIDE SEQUENCE [LARGE SCALE GENOMIC DNA]</scope>
    <source>
        <strain evidence="3 4">SY75</strain>
    </source>
</reference>
<protein>
    <submittedName>
        <fullName evidence="3">Uncharacterized protein</fullName>
    </submittedName>
</protein>
<dbReference type="VEuPathDB" id="PlasmoDB:PGABG01_1243300"/>
<dbReference type="VEuPathDB" id="PlasmoDB:PGSY75_1244900"/>
<feature type="transmembrane region" description="Helical" evidence="2">
    <location>
        <begin position="644"/>
        <end position="668"/>
    </location>
</feature>
<accession>A0A151LGY1</accession>
<organism evidence="3 4">
    <name type="scientific">Plasmodium gaboni</name>
    <dbReference type="NCBI Taxonomy" id="647221"/>
    <lineage>
        <taxon>Eukaryota</taxon>
        <taxon>Sar</taxon>
        <taxon>Alveolata</taxon>
        <taxon>Apicomplexa</taxon>
        <taxon>Aconoidasida</taxon>
        <taxon>Haemosporida</taxon>
        <taxon>Plasmodiidae</taxon>
        <taxon>Plasmodium</taxon>
        <taxon>Plasmodium (Laverania)</taxon>
    </lineage>
</organism>
<dbReference type="KEGG" id="pgab:PGSY75_1244900"/>
<feature type="compositionally biased region" description="Basic and acidic residues" evidence="1">
    <location>
        <begin position="402"/>
        <end position="424"/>
    </location>
</feature>
<keyword evidence="2" id="KW-1133">Transmembrane helix</keyword>
<feature type="region of interest" description="Disordered" evidence="1">
    <location>
        <begin position="388"/>
        <end position="424"/>
    </location>
</feature>
<dbReference type="AlphaFoldDB" id="A0A151LGY1"/>
<sequence length="768" mass="93056">MRHKFVIPYNTFILLSCKDIFLRKWINLIFSSRNYSSCKNMIKISQKKKKDIIYNNRRNCNKYNNVRKDECGVIKTEDNTYNSIYNDRINLYLGNKNINRKNLLTYIKNHKKLLLYTVCKIYEKKQFNKQPNDILNELSHNIYEHVEKTQDKLNARERLIFLSCINDKHYAEKINIIKSNNNNNNNSNNNNNKNNIFDEKNVFLYLCKVLKNRKYYLEDNDIVNDILFFFENKINIMRINNISLYLSNISYLNSKVIIKTNMLYYFVLYMLKYIKYKIKKRMDFNNIYHYVTLLTSCMNISKLKMEKNENIESYINHLNVIKMTNKNEYSFDSTNFSNMSKQNIKDKKYLNDIMYSSLIYNDNNFYHYFNIYEHFEYKEERHKKKTINITMPYKRKNNNNDNNDHLDNTNEEKKKKQQNEKQNDHNNINIQTFYHINDELIFLIYNMNYILVNIFLKKKYTRKKILEQNILKNMTIPIIIHYMFSSLNFQIFSNALYLELEKLILSICDMNKQSFELLLPPSNIIELLHLMSIHNNLIKFDENIEKFIIKKFLDQLFIDNCICLNKKDKIILYISISKILFSSKKIYMEKMHNILTNEFINFTYRDLYSIVYALNCSKYCDLPFIESLLRNIYKLKHKYSQNKLLTIISIFYSFQVNMSIFNLLITYANKKDINHIKKEEEDTSEDYNLNTGAKKLEDDLENKERILKELSSHIKEEPNDNFVFNENDILEFNSDENRIKDDTSEEKFLMDDDEIKKYIKRKHKKRKS</sequence>
<evidence type="ECO:0000256" key="1">
    <source>
        <dbReference type="SAM" id="MobiDB-lite"/>
    </source>
</evidence>
<evidence type="ECO:0000313" key="3">
    <source>
        <dbReference type="EMBL" id="KYN98230.1"/>
    </source>
</evidence>
<name>A0A151LGY1_9APIC</name>